<dbReference type="PIRSF" id="PIRSF000196">
    <property type="entry name" value="Pro_dehydrog"/>
    <property type="match status" value="1"/>
</dbReference>
<evidence type="ECO:0000313" key="13">
    <source>
        <dbReference type="Proteomes" id="UP000185812"/>
    </source>
</evidence>
<dbReference type="GO" id="GO:0010133">
    <property type="term" value="P:L-proline catabolic process to L-glutamate"/>
    <property type="evidence" value="ECO:0007669"/>
    <property type="project" value="UniProtKB-UniPathway"/>
</dbReference>
<evidence type="ECO:0000256" key="7">
    <source>
        <dbReference type="ARBA" id="ARBA00023062"/>
    </source>
</evidence>
<organism evidence="12 13">
    <name type="scientific">Rhodothermus profundi</name>
    <dbReference type="NCBI Taxonomy" id="633813"/>
    <lineage>
        <taxon>Bacteria</taxon>
        <taxon>Pseudomonadati</taxon>
        <taxon>Rhodothermota</taxon>
        <taxon>Rhodothermia</taxon>
        <taxon>Rhodothermales</taxon>
        <taxon>Rhodothermaceae</taxon>
        <taxon>Rhodothermus</taxon>
    </lineage>
</organism>
<protein>
    <recommendedName>
        <fullName evidence="2">proline dehydrogenase</fullName>
        <ecNumber evidence="2">1.5.5.2</ecNumber>
    </recommendedName>
</protein>
<feature type="binding site" evidence="9">
    <location>
        <position position="272"/>
    </location>
    <ligand>
        <name>substrate</name>
    </ligand>
</feature>
<dbReference type="InterPro" id="IPR029041">
    <property type="entry name" value="FAD-linked_oxidoreductase-like"/>
</dbReference>
<keyword evidence="13" id="KW-1185">Reference proteome</keyword>
<evidence type="ECO:0000256" key="9">
    <source>
        <dbReference type="PIRSR" id="PIRSR000196-1"/>
    </source>
</evidence>
<dbReference type="EC" id="1.5.5.2" evidence="2"/>
<comment type="pathway">
    <text evidence="1">Amino-acid degradation; L-proline degradation into L-glutamate; L-glutamate from L-proline: step 1/2.</text>
</comment>
<evidence type="ECO:0000256" key="4">
    <source>
        <dbReference type="ARBA" id="ARBA00022741"/>
    </source>
</evidence>
<evidence type="ECO:0000259" key="11">
    <source>
        <dbReference type="Pfam" id="PF01619"/>
    </source>
</evidence>
<name>A0A1M6TW46_9BACT</name>
<feature type="binding site" evidence="10">
    <location>
        <begin position="170"/>
        <end position="172"/>
    </location>
    <ligand>
        <name>FAD</name>
        <dbReference type="ChEBI" id="CHEBI:57692"/>
    </ligand>
</feature>
<comment type="cofactor">
    <cofactor evidence="10">
        <name>FAD</name>
        <dbReference type="ChEBI" id="CHEBI:57692"/>
    </cofactor>
    <text evidence="10">Binds 1 FAD per subunit.</text>
</comment>
<dbReference type="PANTHER" id="PTHR13914:SF0">
    <property type="entry name" value="PROLINE DEHYDROGENASE 1, MITOCHONDRIAL"/>
    <property type="match status" value="1"/>
</dbReference>
<evidence type="ECO:0000256" key="3">
    <source>
        <dbReference type="ARBA" id="ARBA00022630"/>
    </source>
</evidence>
<dbReference type="AlphaFoldDB" id="A0A1M6TW46"/>
<dbReference type="RefSeq" id="WP_072715406.1">
    <property type="nucleotide sequence ID" value="NZ_FRAU01000004.1"/>
</dbReference>
<keyword evidence="7" id="KW-0642">Proline metabolism</keyword>
<dbReference type="EMBL" id="FRAU01000004">
    <property type="protein sequence ID" value="SHK61110.1"/>
    <property type="molecule type" value="Genomic_DNA"/>
</dbReference>
<proteinExistence type="predicted"/>
<reference evidence="13" key="1">
    <citation type="submission" date="2016-11" db="EMBL/GenBank/DDBJ databases">
        <authorList>
            <person name="Varghese N."/>
            <person name="Submissions S."/>
        </authorList>
    </citation>
    <scope>NUCLEOTIDE SEQUENCE [LARGE SCALE GENOMIC DNA]</scope>
    <source>
        <strain evidence="13">DSM 22212</strain>
    </source>
</reference>
<dbReference type="Proteomes" id="UP000185812">
    <property type="component" value="Unassembled WGS sequence"/>
</dbReference>
<sequence length="290" mass="33802">MPVKLPFVLARRFVAAESLEGTLPILRQLCAEGLYVTVDRLGEYVHDRQQALATRDAYLGLIDVLANERDAGHLRDANISLKLSSLGQKIDPAFCLDNLRQLLEAARPRDVFIRLDMEGSDLTESTLQIFEQVYADYPDHVGPVLQAYLKRTARDVARMCQLKARVRLCKGAYKEPPDIAYQDMPTIRARFIEYMQQLLREGRYPGIATHDDLLIEATRRFAAAHQISSERFEFQMLYGIRPETQRALVAQGYRMRVYVPYGTEWLPYFYRRLRERKENVWFVVKHLFRR</sequence>
<dbReference type="PANTHER" id="PTHR13914">
    <property type="entry name" value="PROLINE OXIDASE"/>
    <property type="match status" value="1"/>
</dbReference>
<evidence type="ECO:0000256" key="5">
    <source>
        <dbReference type="ARBA" id="ARBA00022827"/>
    </source>
</evidence>
<dbReference type="InterPro" id="IPR015659">
    <property type="entry name" value="Proline_oxidase"/>
</dbReference>
<dbReference type="Gene3D" id="3.20.20.220">
    <property type="match status" value="1"/>
</dbReference>
<feature type="binding site" evidence="10">
    <location>
        <begin position="209"/>
        <end position="210"/>
    </location>
    <ligand>
        <name>FAD</name>
        <dbReference type="ChEBI" id="CHEBI:57692"/>
    </ligand>
</feature>
<feature type="binding site" evidence="10">
    <location>
        <position position="117"/>
    </location>
    <ligand>
        <name>FAD</name>
        <dbReference type="ChEBI" id="CHEBI:57692"/>
    </ligand>
</feature>
<evidence type="ECO:0000256" key="8">
    <source>
        <dbReference type="ARBA" id="ARBA00048779"/>
    </source>
</evidence>
<feature type="binding site" evidence="10">
    <location>
        <position position="146"/>
    </location>
    <ligand>
        <name>FAD</name>
        <dbReference type="ChEBI" id="CHEBI:57692"/>
    </ligand>
</feature>
<dbReference type="OrthoDB" id="9773461at2"/>
<feature type="binding site" evidence="9">
    <location>
        <position position="82"/>
    </location>
    <ligand>
        <name>substrate</name>
    </ligand>
</feature>
<dbReference type="Pfam" id="PF01619">
    <property type="entry name" value="Pro_dh"/>
    <property type="match status" value="1"/>
</dbReference>
<dbReference type="STRING" id="633813.SAMN04488087_1557"/>
<keyword evidence="6" id="KW-0560">Oxidoreductase</keyword>
<dbReference type="InterPro" id="IPR002872">
    <property type="entry name" value="Proline_DH_dom"/>
</dbReference>
<keyword evidence="3" id="KW-0285">Flavoprotein</keyword>
<feature type="domain" description="Proline dehydrogenase" evidence="11">
    <location>
        <begin position="27"/>
        <end position="283"/>
    </location>
</feature>
<evidence type="ECO:0000313" key="12">
    <source>
        <dbReference type="EMBL" id="SHK61110.1"/>
    </source>
</evidence>
<evidence type="ECO:0000256" key="6">
    <source>
        <dbReference type="ARBA" id="ARBA00023002"/>
    </source>
</evidence>
<feature type="binding site" evidence="9">
    <location>
        <position position="271"/>
    </location>
    <ligand>
        <name>substrate</name>
    </ligand>
</feature>
<dbReference type="GO" id="GO:0004657">
    <property type="term" value="F:proline dehydrogenase activity"/>
    <property type="evidence" value="ECO:0007669"/>
    <property type="project" value="UniProtKB-EC"/>
</dbReference>
<evidence type="ECO:0000256" key="1">
    <source>
        <dbReference type="ARBA" id="ARBA00004739"/>
    </source>
</evidence>
<dbReference type="SUPFAM" id="SSF51730">
    <property type="entry name" value="FAD-linked oxidoreductase"/>
    <property type="match status" value="1"/>
</dbReference>
<dbReference type="InterPro" id="IPR008219">
    <property type="entry name" value="PRODH_bac_arc"/>
</dbReference>
<keyword evidence="4 10" id="KW-0547">Nucleotide-binding</keyword>
<dbReference type="GO" id="GO:0000166">
    <property type="term" value="F:nucleotide binding"/>
    <property type="evidence" value="ECO:0007669"/>
    <property type="project" value="UniProtKB-KW"/>
</dbReference>
<evidence type="ECO:0000256" key="10">
    <source>
        <dbReference type="PIRSR" id="PIRSR000196-2"/>
    </source>
</evidence>
<comment type="catalytic activity">
    <reaction evidence="8">
        <text>L-proline + a quinone = (S)-1-pyrroline-5-carboxylate + a quinol + H(+)</text>
        <dbReference type="Rhea" id="RHEA:23784"/>
        <dbReference type="ChEBI" id="CHEBI:15378"/>
        <dbReference type="ChEBI" id="CHEBI:17388"/>
        <dbReference type="ChEBI" id="CHEBI:24646"/>
        <dbReference type="ChEBI" id="CHEBI:60039"/>
        <dbReference type="ChEBI" id="CHEBI:132124"/>
        <dbReference type="EC" id="1.5.5.2"/>
    </reaction>
</comment>
<dbReference type="UniPathway" id="UPA00261">
    <property type="reaction ID" value="UER00373"/>
</dbReference>
<evidence type="ECO:0000256" key="2">
    <source>
        <dbReference type="ARBA" id="ARBA00012695"/>
    </source>
</evidence>
<gene>
    <name evidence="12" type="ORF">SAMN04488087_1557</name>
</gene>
<keyword evidence="5 10" id="KW-0274">FAD</keyword>
<accession>A0A1M6TW46</accession>